<feature type="transmembrane region" description="Helical" evidence="2">
    <location>
        <begin position="299"/>
        <end position="318"/>
    </location>
</feature>
<feature type="region of interest" description="Disordered" evidence="1">
    <location>
        <begin position="344"/>
        <end position="464"/>
    </location>
</feature>
<feature type="transmembrane region" description="Helical" evidence="2">
    <location>
        <begin position="140"/>
        <end position="160"/>
    </location>
</feature>
<keyword evidence="2" id="KW-1133">Transmembrane helix</keyword>
<evidence type="ECO:0000256" key="2">
    <source>
        <dbReference type="SAM" id="Phobius"/>
    </source>
</evidence>
<dbReference type="AlphaFoldDB" id="A0AAV3T994"/>
<name>A0AAV3T994_9EURY</name>
<gene>
    <name evidence="3" type="ORF">GCM10009020_17180</name>
</gene>
<evidence type="ECO:0000256" key="1">
    <source>
        <dbReference type="SAM" id="MobiDB-lite"/>
    </source>
</evidence>
<dbReference type="InterPro" id="IPR026898">
    <property type="entry name" value="PrsW"/>
</dbReference>
<sequence>MSSGRDPVQQAAGEERDLYEVSSWEPRSRLDRFVVGIDGGVRRIAQLLVYAVAGLIGLSVAALSVWVLLAEFHVGNLDAVTDPVVTALVVLSVVPALALAGYVWRTDVTTGEPIGLLAVTFLLIMLLAGFVAILNELGGIVLGVRESAFGVGTILFYYLVVGPVEETAKLVAVRLHAYRSDRFDAVIDGAVYGAVAGLGFATIENALYITRALEPATTALGTIAAADGITAARALAGPGHVIYSGVAGFYLGLAKFNREYAVPLVLKGLLIAAVLHGTYNVGASIVPGLVYQSTSLSPLGATMAFILPFDALAGYYLYRKIRNYRDTYRAVEAERWDDRVPLPELTEFDPATDPDRPGLGARGADGDAAAAGSAGNRSDDVRTTGARSNGGAGATATDSGRGTADAVGSGAEGKVSDPASDDDSADSSESDDAREFVDADRTAASQPDEDDEDDEEDSLDDWEF</sequence>
<proteinExistence type="predicted"/>
<feature type="transmembrane region" description="Helical" evidence="2">
    <location>
        <begin position="116"/>
        <end position="134"/>
    </location>
</feature>
<dbReference type="PANTHER" id="PTHR36844">
    <property type="entry name" value="PROTEASE PRSW"/>
    <property type="match status" value="1"/>
</dbReference>
<feature type="transmembrane region" description="Helical" evidence="2">
    <location>
        <begin position="260"/>
        <end position="279"/>
    </location>
</feature>
<accession>A0AAV3T994</accession>
<evidence type="ECO:0008006" key="5">
    <source>
        <dbReference type="Google" id="ProtNLM"/>
    </source>
</evidence>
<dbReference type="EMBL" id="BAAADV010000003">
    <property type="protein sequence ID" value="GAA0671339.1"/>
    <property type="molecule type" value="Genomic_DNA"/>
</dbReference>
<dbReference type="Proteomes" id="UP001500420">
    <property type="component" value="Unassembled WGS sequence"/>
</dbReference>
<dbReference type="GO" id="GO:0008233">
    <property type="term" value="F:peptidase activity"/>
    <property type="evidence" value="ECO:0007669"/>
    <property type="project" value="InterPro"/>
</dbReference>
<feature type="transmembrane region" description="Helical" evidence="2">
    <location>
        <begin position="47"/>
        <end position="69"/>
    </location>
</feature>
<comment type="caution">
    <text evidence="3">The sequence shown here is derived from an EMBL/GenBank/DDBJ whole genome shotgun (WGS) entry which is preliminary data.</text>
</comment>
<keyword evidence="2" id="KW-0812">Transmembrane</keyword>
<feature type="compositionally biased region" description="Acidic residues" evidence="1">
    <location>
        <begin position="419"/>
        <end position="430"/>
    </location>
</feature>
<evidence type="ECO:0000313" key="3">
    <source>
        <dbReference type="EMBL" id="GAA0671339.1"/>
    </source>
</evidence>
<feature type="compositionally biased region" description="Basic and acidic residues" evidence="1">
    <location>
        <begin position="431"/>
        <end position="441"/>
    </location>
</feature>
<organism evidence="3 4">
    <name type="scientific">Natronoarchaeum mannanilyticum</name>
    <dbReference type="NCBI Taxonomy" id="926360"/>
    <lineage>
        <taxon>Archaea</taxon>
        <taxon>Methanobacteriati</taxon>
        <taxon>Methanobacteriota</taxon>
        <taxon>Stenosarchaea group</taxon>
        <taxon>Halobacteria</taxon>
        <taxon>Halobacteriales</taxon>
        <taxon>Natronoarchaeaceae</taxon>
    </lineage>
</organism>
<dbReference type="PANTHER" id="PTHR36844:SF1">
    <property type="entry name" value="PROTEASE PRSW"/>
    <property type="match status" value="1"/>
</dbReference>
<keyword evidence="4" id="KW-1185">Reference proteome</keyword>
<feature type="compositionally biased region" description="Acidic residues" evidence="1">
    <location>
        <begin position="447"/>
        <end position="464"/>
    </location>
</feature>
<reference evidence="3 4" key="1">
    <citation type="journal article" date="2019" name="Int. J. Syst. Evol. Microbiol.">
        <title>The Global Catalogue of Microorganisms (GCM) 10K type strain sequencing project: providing services to taxonomists for standard genome sequencing and annotation.</title>
        <authorList>
            <consortium name="The Broad Institute Genomics Platform"/>
            <consortium name="The Broad Institute Genome Sequencing Center for Infectious Disease"/>
            <person name="Wu L."/>
            <person name="Ma J."/>
        </authorList>
    </citation>
    <scope>NUCLEOTIDE SEQUENCE [LARGE SCALE GENOMIC DNA]</scope>
    <source>
        <strain evidence="3 4">JCM 16328</strain>
    </source>
</reference>
<protein>
    <recommendedName>
        <fullName evidence="5">PrsW family intramembrane metalloprotease</fullName>
    </recommendedName>
</protein>
<keyword evidence="2" id="KW-0472">Membrane</keyword>
<evidence type="ECO:0000313" key="4">
    <source>
        <dbReference type="Proteomes" id="UP001500420"/>
    </source>
</evidence>
<feature type="transmembrane region" description="Helical" evidence="2">
    <location>
        <begin position="84"/>
        <end position="104"/>
    </location>
</feature>
<dbReference type="Pfam" id="PF13367">
    <property type="entry name" value="PrsW-protease"/>
    <property type="match status" value="1"/>
</dbReference>
<dbReference type="RefSeq" id="WP_343773581.1">
    <property type="nucleotide sequence ID" value="NZ_BAAADV010000003.1"/>
</dbReference>
<feature type="compositionally biased region" description="Low complexity" evidence="1">
    <location>
        <begin position="366"/>
        <end position="376"/>
    </location>
</feature>